<organism evidence="1 2">
    <name type="scientific">Platysternon megacephalum</name>
    <name type="common">big-headed turtle</name>
    <dbReference type="NCBI Taxonomy" id="55544"/>
    <lineage>
        <taxon>Eukaryota</taxon>
        <taxon>Metazoa</taxon>
        <taxon>Chordata</taxon>
        <taxon>Craniata</taxon>
        <taxon>Vertebrata</taxon>
        <taxon>Euteleostomi</taxon>
        <taxon>Archelosauria</taxon>
        <taxon>Testudinata</taxon>
        <taxon>Testudines</taxon>
        <taxon>Cryptodira</taxon>
        <taxon>Durocryptodira</taxon>
        <taxon>Testudinoidea</taxon>
        <taxon>Platysternidae</taxon>
        <taxon>Platysternon</taxon>
    </lineage>
</organism>
<keyword evidence="2" id="KW-1185">Reference proteome</keyword>
<comment type="caution">
    <text evidence="1">The sequence shown here is derived from an EMBL/GenBank/DDBJ whole genome shotgun (WGS) entry which is preliminary data.</text>
</comment>
<name>A0A4D9EWU1_9SAUR</name>
<dbReference type="Proteomes" id="UP000297703">
    <property type="component" value="Unassembled WGS sequence"/>
</dbReference>
<gene>
    <name evidence="1" type="ORF">DR999_PMT05168</name>
</gene>
<reference evidence="1 2" key="1">
    <citation type="submission" date="2019-04" db="EMBL/GenBank/DDBJ databases">
        <title>Draft genome of the big-headed turtle Platysternon megacephalum.</title>
        <authorList>
            <person name="Gong S."/>
        </authorList>
    </citation>
    <scope>NUCLEOTIDE SEQUENCE [LARGE SCALE GENOMIC DNA]</scope>
    <source>
        <strain evidence="1">DO16091913</strain>
        <tissue evidence="1">Muscle</tissue>
    </source>
</reference>
<accession>A0A4D9EWU1</accession>
<proteinExistence type="predicted"/>
<dbReference type="AlphaFoldDB" id="A0A4D9EWU1"/>
<reference evidence="1 2" key="2">
    <citation type="submission" date="2019-04" db="EMBL/GenBank/DDBJ databases">
        <title>The genome sequence of big-headed turtle.</title>
        <authorList>
            <person name="Gong S."/>
        </authorList>
    </citation>
    <scope>NUCLEOTIDE SEQUENCE [LARGE SCALE GENOMIC DNA]</scope>
    <source>
        <strain evidence="1">DO16091913</strain>
        <tissue evidence="1">Muscle</tissue>
    </source>
</reference>
<protein>
    <submittedName>
        <fullName evidence="1">Zinc finger protein DZIP1L</fullName>
    </submittedName>
</protein>
<sequence length="55" mass="6392">MQGPKFRPRIISLLQTILLFSLVVFSLSLKRSHEVLVVFHEKQSKSDRYLEGGDF</sequence>
<evidence type="ECO:0000313" key="1">
    <source>
        <dbReference type="EMBL" id="TFK11582.1"/>
    </source>
</evidence>
<dbReference type="EMBL" id="QXTE01000030">
    <property type="protein sequence ID" value="TFK11582.1"/>
    <property type="molecule type" value="Genomic_DNA"/>
</dbReference>
<evidence type="ECO:0000313" key="2">
    <source>
        <dbReference type="Proteomes" id="UP000297703"/>
    </source>
</evidence>